<comment type="subcellular location">
    <subcellularLocation>
        <location evidence="1">Nucleus</location>
    </subcellularLocation>
</comment>
<organism evidence="7 8">
    <name type="scientific">Kalanchoe fedtschenkoi</name>
    <name type="common">Lavender scallops</name>
    <name type="synonym">South American air plant</name>
    <dbReference type="NCBI Taxonomy" id="63787"/>
    <lineage>
        <taxon>Eukaryota</taxon>
        <taxon>Viridiplantae</taxon>
        <taxon>Streptophyta</taxon>
        <taxon>Embryophyta</taxon>
        <taxon>Tracheophyta</taxon>
        <taxon>Spermatophyta</taxon>
        <taxon>Magnoliopsida</taxon>
        <taxon>eudicotyledons</taxon>
        <taxon>Gunneridae</taxon>
        <taxon>Pentapetalae</taxon>
        <taxon>Saxifragales</taxon>
        <taxon>Crassulaceae</taxon>
        <taxon>Kalanchoe</taxon>
    </lineage>
</organism>
<dbReference type="Gene3D" id="2.40.330.10">
    <property type="entry name" value="DNA-binding pseudobarrel domain"/>
    <property type="match status" value="1"/>
</dbReference>
<evidence type="ECO:0000256" key="5">
    <source>
        <dbReference type="ARBA" id="ARBA00023242"/>
    </source>
</evidence>
<evidence type="ECO:0000256" key="1">
    <source>
        <dbReference type="ARBA" id="ARBA00004123"/>
    </source>
</evidence>
<name>A0A7N0T1U4_KALFE</name>
<dbReference type="GO" id="GO:0005634">
    <property type="term" value="C:nucleus"/>
    <property type="evidence" value="ECO:0007669"/>
    <property type="project" value="UniProtKB-SubCell"/>
</dbReference>
<feature type="domain" description="TF-B3" evidence="6">
    <location>
        <begin position="18"/>
        <end position="108"/>
    </location>
</feature>
<keyword evidence="3" id="KW-0238">DNA-binding</keyword>
<proteinExistence type="predicted"/>
<dbReference type="PANTHER" id="PTHR31391:SF101">
    <property type="entry name" value="B3 DOMAIN-CONTAINING PROTEIN OS01G0234100"/>
    <property type="match status" value="1"/>
</dbReference>
<dbReference type="AlphaFoldDB" id="A0A7N0T1U4"/>
<keyword evidence="5" id="KW-0539">Nucleus</keyword>
<evidence type="ECO:0000256" key="4">
    <source>
        <dbReference type="ARBA" id="ARBA00023163"/>
    </source>
</evidence>
<dbReference type="InterPro" id="IPR003340">
    <property type="entry name" value="B3_DNA-bd"/>
</dbReference>
<dbReference type="OMA" id="HIISCVR"/>
<keyword evidence="2" id="KW-0805">Transcription regulation</keyword>
<dbReference type="SMART" id="SM01019">
    <property type="entry name" value="B3"/>
    <property type="match status" value="1"/>
</dbReference>
<dbReference type="InterPro" id="IPR015300">
    <property type="entry name" value="DNA-bd_pseudobarrel_sf"/>
</dbReference>
<dbReference type="InterPro" id="IPR044837">
    <property type="entry name" value="REM16-like"/>
</dbReference>
<dbReference type="SUPFAM" id="SSF101936">
    <property type="entry name" value="DNA-binding pseudobarrel domain"/>
    <property type="match status" value="1"/>
</dbReference>
<reference evidence="7" key="1">
    <citation type="submission" date="2021-01" db="UniProtKB">
        <authorList>
            <consortium name="EnsemblPlants"/>
        </authorList>
    </citation>
    <scope>IDENTIFICATION</scope>
</reference>
<sequence length="324" mass="35333">MVRAESIRAGLRPGLPSLVKFMHPSSCSGGFSLSLSIKFCQHLPPEDCEVVLEDEEGQLTRTKYLAVKKALSAGWRGFSIAHQLLPGDVAVFQLVAPCRMKVHIVRASSCPAGAAEVKNTGNRQEADRPPGLAMVVYKEDKQGNGSADVTTDECFNCSPAGSETIDGIRFSESNITFKEVTSFQDFHIAVNGLIIDCEFSPDTRLKYYELCKTRSMFLHEHLLEGINCKLAAGIIIETVNIADAVQAAGPSTPEEDVAVWNRTLEAVGGLGMSVEFLRERLSCQVGHVSEADKRGDALQVKLLEVQEAARKFHAEIEALRRVDG</sequence>
<protein>
    <recommendedName>
        <fullName evidence="6">TF-B3 domain-containing protein</fullName>
    </recommendedName>
</protein>
<dbReference type="Proteomes" id="UP000594263">
    <property type="component" value="Unplaced"/>
</dbReference>
<dbReference type="Pfam" id="PF02362">
    <property type="entry name" value="B3"/>
    <property type="match status" value="1"/>
</dbReference>
<evidence type="ECO:0000256" key="2">
    <source>
        <dbReference type="ARBA" id="ARBA00023015"/>
    </source>
</evidence>
<evidence type="ECO:0000313" key="8">
    <source>
        <dbReference type="Proteomes" id="UP000594263"/>
    </source>
</evidence>
<dbReference type="PROSITE" id="PS50863">
    <property type="entry name" value="B3"/>
    <property type="match status" value="1"/>
</dbReference>
<evidence type="ECO:0000259" key="6">
    <source>
        <dbReference type="PROSITE" id="PS50863"/>
    </source>
</evidence>
<dbReference type="PANTHER" id="PTHR31391">
    <property type="entry name" value="B3 DOMAIN-CONTAINING PROTEIN OS11G0197600-RELATED"/>
    <property type="match status" value="1"/>
</dbReference>
<dbReference type="EnsemblPlants" id="Kaladp0018s0089.1.v1.1">
    <property type="protein sequence ID" value="Kaladp0018s0089.1.v1.1"/>
    <property type="gene ID" value="Kaladp0018s0089.v1.1"/>
</dbReference>
<evidence type="ECO:0000256" key="3">
    <source>
        <dbReference type="ARBA" id="ARBA00023125"/>
    </source>
</evidence>
<keyword evidence="8" id="KW-1185">Reference proteome</keyword>
<dbReference type="GO" id="GO:0003677">
    <property type="term" value="F:DNA binding"/>
    <property type="evidence" value="ECO:0007669"/>
    <property type="project" value="UniProtKB-KW"/>
</dbReference>
<dbReference type="CDD" id="cd10017">
    <property type="entry name" value="B3_DNA"/>
    <property type="match status" value="1"/>
</dbReference>
<accession>A0A7N0T1U4</accession>
<evidence type="ECO:0000313" key="7">
    <source>
        <dbReference type="EnsemblPlants" id="Kaladp0018s0089.1.v1.1"/>
    </source>
</evidence>
<dbReference type="Gramene" id="Kaladp0018s0089.1.v1.1">
    <property type="protein sequence ID" value="Kaladp0018s0089.1.v1.1"/>
    <property type="gene ID" value="Kaladp0018s0089.v1.1"/>
</dbReference>
<keyword evidence="4" id="KW-0804">Transcription</keyword>